<comment type="caution">
    <text evidence="3">The sequence shown here is derived from an EMBL/GenBank/DDBJ whole genome shotgun (WGS) entry which is preliminary data.</text>
</comment>
<dbReference type="GeneID" id="97047368"/>
<evidence type="ECO:0000256" key="1">
    <source>
        <dbReference type="SAM" id="SignalP"/>
    </source>
</evidence>
<dbReference type="InterPro" id="IPR025711">
    <property type="entry name" value="PepSY"/>
</dbReference>
<name>A0A5C4R7H0_9RHOB</name>
<dbReference type="AlphaFoldDB" id="A0A5C4R7H0"/>
<accession>A0A5C4R7H0</accession>
<keyword evidence="1" id="KW-0732">Signal</keyword>
<dbReference type="RefSeq" id="WP_084693624.1">
    <property type="nucleotide sequence ID" value="NZ_VDDC01000012.1"/>
</dbReference>
<gene>
    <name evidence="3" type="ORF">FHD67_07685</name>
</gene>
<evidence type="ECO:0000259" key="2">
    <source>
        <dbReference type="Pfam" id="PF13670"/>
    </source>
</evidence>
<sequence>MTFRTLTAAALILSPTALMAQEAMRGAPPADAMALSEIVAKMETDLSAELGYIEDIQWDDDGYYEVEYRTQDNREVEMRVDPTTGEAMAR</sequence>
<dbReference type="Pfam" id="PF13670">
    <property type="entry name" value="PepSY_2"/>
    <property type="match status" value="1"/>
</dbReference>
<evidence type="ECO:0000313" key="4">
    <source>
        <dbReference type="Proteomes" id="UP000304880"/>
    </source>
</evidence>
<organism evidence="3 4">
    <name type="scientific">Paracoccus haeundaensis</name>
    <dbReference type="NCBI Taxonomy" id="225362"/>
    <lineage>
        <taxon>Bacteria</taxon>
        <taxon>Pseudomonadati</taxon>
        <taxon>Pseudomonadota</taxon>
        <taxon>Alphaproteobacteria</taxon>
        <taxon>Rhodobacterales</taxon>
        <taxon>Paracoccaceae</taxon>
        <taxon>Paracoccus</taxon>
    </lineage>
</organism>
<feature type="domain" description="PepSY" evidence="2">
    <location>
        <begin position="6"/>
        <end position="88"/>
    </location>
</feature>
<proteinExistence type="predicted"/>
<feature type="chain" id="PRO_5022919294" evidence="1">
    <location>
        <begin position="21"/>
        <end position="90"/>
    </location>
</feature>
<dbReference type="Proteomes" id="UP000304880">
    <property type="component" value="Unassembled WGS sequence"/>
</dbReference>
<dbReference type="Gene3D" id="3.10.450.40">
    <property type="match status" value="1"/>
</dbReference>
<dbReference type="EMBL" id="VDDC01000012">
    <property type="protein sequence ID" value="TNH39862.1"/>
    <property type="molecule type" value="Genomic_DNA"/>
</dbReference>
<keyword evidence="4" id="KW-1185">Reference proteome</keyword>
<evidence type="ECO:0000313" key="3">
    <source>
        <dbReference type="EMBL" id="TNH39862.1"/>
    </source>
</evidence>
<protein>
    <submittedName>
        <fullName evidence="3">PepSY domain-containing protein</fullName>
    </submittedName>
</protein>
<feature type="signal peptide" evidence="1">
    <location>
        <begin position="1"/>
        <end position="20"/>
    </location>
</feature>
<reference evidence="3 4" key="1">
    <citation type="submission" date="2019-06" db="EMBL/GenBank/DDBJ databases">
        <authorList>
            <person name="Li J."/>
        </authorList>
    </citation>
    <scope>NUCLEOTIDE SEQUENCE [LARGE SCALE GENOMIC DNA]</scope>
    <source>
        <strain evidence="3 4">CGMCC 1.8012</strain>
    </source>
</reference>